<keyword evidence="9" id="KW-1185">Reference proteome</keyword>
<evidence type="ECO:0000256" key="3">
    <source>
        <dbReference type="ARBA" id="ARBA00012535"/>
    </source>
</evidence>
<dbReference type="Gene3D" id="3.90.660.10">
    <property type="match status" value="1"/>
</dbReference>
<dbReference type="AlphaFoldDB" id="A0A2T4IKZ3"/>
<dbReference type="EC" id="1.13.12.3" evidence="3"/>
<gene>
    <name evidence="8" type="ORF">C9427_32520</name>
</gene>
<feature type="domain" description="Amine oxidase" evidence="7">
    <location>
        <begin position="52"/>
        <end position="539"/>
    </location>
</feature>
<reference evidence="8 9" key="1">
    <citation type="submission" date="2018-03" db="EMBL/GenBank/DDBJ databases">
        <title>Genome sequence of the symbiotic type strain Mesorhizobium helmanticense CSLC115NT isolated from Lotus corniculatus nodules.</title>
        <authorList>
            <person name="Sannazzaro A.I."/>
            <person name="Torres Tejerizo G.A."/>
            <person name="Dip D."/>
            <person name="Caballero M."/>
            <person name="Pistorio M."/>
            <person name="Estrella M.J."/>
        </authorList>
    </citation>
    <scope>NUCLEOTIDE SEQUENCE [LARGE SCALE GENOMIC DNA]</scope>
    <source>
        <strain evidence="8 9">CSLC115N</strain>
    </source>
</reference>
<organism evidence="8 9">
    <name type="scientific">Mesorhizobium helmanticense</name>
    <dbReference type="NCBI Taxonomy" id="1776423"/>
    <lineage>
        <taxon>Bacteria</taxon>
        <taxon>Pseudomonadati</taxon>
        <taxon>Pseudomonadota</taxon>
        <taxon>Alphaproteobacteria</taxon>
        <taxon>Hyphomicrobiales</taxon>
        <taxon>Phyllobacteriaceae</taxon>
        <taxon>Mesorhizobium</taxon>
    </lineage>
</organism>
<dbReference type="PANTHER" id="PTHR10742:SF342">
    <property type="entry name" value="AMINE OXIDASE"/>
    <property type="match status" value="1"/>
</dbReference>
<comment type="similarity">
    <text evidence="2">Belongs to the tryptophan 2-monooxygenase family.</text>
</comment>
<evidence type="ECO:0000256" key="6">
    <source>
        <dbReference type="ARBA" id="ARBA00047321"/>
    </source>
</evidence>
<dbReference type="InterPro" id="IPR002937">
    <property type="entry name" value="Amino_oxidase"/>
</dbReference>
<dbReference type="GO" id="GO:0050361">
    <property type="term" value="F:tryptophan 2-monooxygenase activity"/>
    <property type="evidence" value="ECO:0007669"/>
    <property type="project" value="UniProtKB-EC"/>
</dbReference>
<name>A0A2T4IKZ3_9HYPH</name>
<keyword evidence="8" id="KW-0560">Oxidoreductase</keyword>
<dbReference type="GO" id="GO:0001716">
    <property type="term" value="F:L-amino-acid oxidase activity"/>
    <property type="evidence" value="ECO:0007669"/>
    <property type="project" value="TreeGrafter"/>
</dbReference>
<evidence type="ECO:0000313" key="9">
    <source>
        <dbReference type="Proteomes" id="UP000240259"/>
    </source>
</evidence>
<dbReference type="Pfam" id="PF01593">
    <property type="entry name" value="Amino_oxidase"/>
    <property type="match status" value="1"/>
</dbReference>
<comment type="pathway">
    <text evidence="1">Plant hormone metabolism; auxin biosynthesis.</text>
</comment>
<sequence>MLNDTIARNSLPSIDLLYDYGPFLRLSESEGGIGSFAQNSRRPRVGIVGAGISGLVAATELLRAGITDIVLFEARDRMGGRAWSQIFDPREPHLIAEMGAMRFPSSATCLFHYLNKLRIDTAASFPDPGIVDTEVHYRGARHLWRAGESPPPLFRRVHQGWQALMSDGYAHEGIQLPAPAKITTLLRSHRFDQARDAWQAWLDSFRDVSFYSALVTIFTGPQPPGRVPWKRPEDFELFGSLGIGSGGFLPVYQAAFTEILRLVINGYEDDQRLIMGGISLLVKRLAEQELNGVSLRQRVRYGHVSRIYKQGGQILVTCAGGQVVPFDRVIVTTSNRAMELAHRLTADGTFLTNEVLRAVRETHLTGSSKLFMLTENKFWLKKGSPTTILSDGLARGVYCLDYQPDDPDGKGVVLLSYTWEDDANKMLSILDKKERCQRLVDDLATISPDFARQLVPANGDYERHVLQHDWLMDPYSVGAFKLNYPGEDIYSERLFFQFATAKRPEEDTGLYLAGCGCSFTGGWVEGAVQTGLNAACAVIRSSGGQLLSGNPIDSMISAYRY</sequence>
<dbReference type="EMBL" id="PZJX01000075">
    <property type="protein sequence ID" value="PTE06317.1"/>
    <property type="molecule type" value="Genomic_DNA"/>
</dbReference>
<evidence type="ECO:0000256" key="2">
    <source>
        <dbReference type="ARBA" id="ARBA00005833"/>
    </source>
</evidence>
<dbReference type="PRINTS" id="PR00419">
    <property type="entry name" value="ADXRDTASE"/>
</dbReference>
<dbReference type="GO" id="GO:0009851">
    <property type="term" value="P:auxin biosynthetic process"/>
    <property type="evidence" value="ECO:0007669"/>
    <property type="project" value="UniProtKB-KW"/>
</dbReference>
<keyword evidence="8" id="KW-0503">Monooxygenase</keyword>
<dbReference type="GO" id="GO:0009063">
    <property type="term" value="P:amino acid catabolic process"/>
    <property type="evidence" value="ECO:0007669"/>
    <property type="project" value="TreeGrafter"/>
</dbReference>
<dbReference type="InterPro" id="IPR050281">
    <property type="entry name" value="Flavin_monoamine_oxidase"/>
</dbReference>
<dbReference type="InterPro" id="IPR036188">
    <property type="entry name" value="FAD/NAD-bd_sf"/>
</dbReference>
<evidence type="ECO:0000259" key="7">
    <source>
        <dbReference type="Pfam" id="PF01593"/>
    </source>
</evidence>
<dbReference type="Proteomes" id="UP000240259">
    <property type="component" value="Unassembled WGS sequence"/>
</dbReference>
<evidence type="ECO:0000313" key="8">
    <source>
        <dbReference type="EMBL" id="PTE06317.1"/>
    </source>
</evidence>
<proteinExistence type="inferred from homology"/>
<comment type="catalytic activity">
    <reaction evidence="6">
        <text>L-tryptophan + O2 = indole-3-acetamide + CO2 + H2O</text>
        <dbReference type="Rhea" id="RHEA:16165"/>
        <dbReference type="ChEBI" id="CHEBI:15377"/>
        <dbReference type="ChEBI" id="CHEBI:15379"/>
        <dbReference type="ChEBI" id="CHEBI:16031"/>
        <dbReference type="ChEBI" id="CHEBI:16526"/>
        <dbReference type="ChEBI" id="CHEBI:57912"/>
        <dbReference type="EC" id="1.13.12.3"/>
    </reaction>
</comment>
<dbReference type="RefSeq" id="WP_107653058.1">
    <property type="nucleotide sequence ID" value="NZ_PZJX01000075.1"/>
</dbReference>
<evidence type="ECO:0000256" key="1">
    <source>
        <dbReference type="ARBA" id="ARBA00004814"/>
    </source>
</evidence>
<evidence type="ECO:0000256" key="5">
    <source>
        <dbReference type="ARBA" id="ARBA00023070"/>
    </source>
</evidence>
<dbReference type="SUPFAM" id="SSF54373">
    <property type="entry name" value="FAD-linked reductases, C-terminal domain"/>
    <property type="match status" value="1"/>
</dbReference>
<dbReference type="Gene3D" id="3.50.50.60">
    <property type="entry name" value="FAD/NAD(P)-binding domain"/>
    <property type="match status" value="1"/>
</dbReference>
<dbReference type="PANTHER" id="PTHR10742">
    <property type="entry name" value="FLAVIN MONOAMINE OXIDASE"/>
    <property type="match status" value="1"/>
</dbReference>
<comment type="caution">
    <text evidence="8">The sequence shown here is derived from an EMBL/GenBank/DDBJ whole genome shotgun (WGS) entry which is preliminary data.</text>
</comment>
<evidence type="ECO:0000256" key="4">
    <source>
        <dbReference type="ARBA" id="ARBA00017871"/>
    </source>
</evidence>
<dbReference type="SUPFAM" id="SSF51905">
    <property type="entry name" value="FAD/NAD(P)-binding domain"/>
    <property type="match status" value="1"/>
</dbReference>
<protein>
    <recommendedName>
        <fullName evidence="4">Tryptophan 2-monooxygenase</fullName>
        <ecNumber evidence="3">1.13.12.3</ecNumber>
    </recommendedName>
</protein>
<accession>A0A2T4IKZ3</accession>
<dbReference type="Gene3D" id="1.10.405.40">
    <property type="match status" value="1"/>
</dbReference>
<keyword evidence="5" id="KW-0073">Auxin biosynthesis</keyword>
<dbReference type="OrthoDB" id="337830at2"/>